<evidence type="ECO:0000256" key="11">
    <source>
        <dbReference type="ARBA" id="ARBA00023163"/>
    </source>
</evidence>
<dbReference type="GO" id="GO:0005737">
    <property type="term" value="C:cytoplasm"/>
    <property type="evidence" value="ECO:0007669"/>
    <property type="project" value="TreeGrafter"/>
</dbReference>
<dbReference type="Pfam" id="PF08275">
    <property type="entry name" value="DNAG_N"/>
    <property type="match status" value="1"/>
</dbReference>
<dbReference type="PANTHER" id="PTHR30313:SF2">
    <property type="entry name" value="DNA PRIMASE"/>
    <property type="match status" value="1"/>
</dbReference>
<dbReference type="InterPro" id="IPR034151">
    <property type="entry name" value="TOPRIM_DnaG_bac"/>
</dbReference>
<evidence type="ECO:0000256" key="6">
    <source>
        <dbReference type="ARBA" id="ARBA00022723"/>
    </source>
</evidence>
<dbReference type="InterPro" id="IPR030846">
    <property type="entry name" value="DnaG_bac"/>
</dbReference>
<feature type="region of interest" description="Disordered" evidence="16">
    <location>
        <begin position="439"/>
        <end position="479"/>
    </location>
</feature>
<dbReference type="GO" id="GO:0008270">
    <property type="term" value="F:zinc ion binding"/>
    <property type="evidence" value="ECO:0007669"/>
    <property type="project" value="UniProtKB-UniRule"/>
</dbReference>
<evidence type="ECO:0000256" key="3">
    <source>
        <dbReference type="ARBA" id="ARBA00022679"/>
    </source>
</evidence>
<dbReference type="PANTHER" id="PTHR30313">
    <property type="entry name" value="DNA PRIMASE"/>
    <property type="match status" value="1"/>
</dbReference>
<evidence type="ECO:0000256" key="1">
    <source>
        <dbReference type="ARBA" id="ARBA00022478"/>
    </source>
</evidence>
<reference evidence="18" key="1">
    <citation type="submission" date="2020-10" db="EMBL/GenBank/DDBJ databases">
        <authorList>
            <person name="Kadnikov V."/>
            <person name="Beletsky A.V."/>
            <person name="Mardanov A.V."/>
            <person name="Karnachuk O.V."/>
            <person name="Ravin N.V."/>
        </authorList>
    </citation>
    <scope>NUCLEOTIDE SEQUENCE</scope>
    <source>
        <strain evidence="18">Bu02</strain>
    </source>
</reference>
<dbReference type="Pfam" id="PF10410">
    <property type="entry name" value="DnaB_bind"/>
    <property type="match status" value="1"/>
</dbReference>
<dbReference type="FunFam" id="3.90.980.10:FF:000001">
    <property type="entry name" value="DNA primase"/>
    <property type="match status" value="1"/>
</dbReference>
<dbReference type="InterPro" id="IPR002694">
    <property type="entry name" value="Znf_CHC2"/>
</dbReference>
<dbReference type="GO" id="GO:1990077">
    <property type="term" value="C:primosome complex"/>
    <property type="evidence" value="ECO:0007669"/>
    <property type="project" value="UniProtKB-KW"/>
</dbReference>
<gene>
    <name evidence="12" type="primary">dnaG</name>
    <name evidence="18" type="ORF">IMF26_05380</name>
</gene>
<dbReference type="Gene3D" id="3.40.1360.10">
    <property type="match status" value="1"/>
</dbReference>
<evidence type="ECO:0000256" key="4">
    <source>
        <dbReference type="ARBA" id="ARBA00022695"/>
    </source>
</evidence>
<dbReference type="FunFam" id="3.90.580.10:FF:000001">
    <property type="entry name" value="DNA primase"/>
    <property type="match status" value="1"/>
</dbReference>
<dbReference type="GO" id="GO:0000428">
    <property type="term" value="C:DNA-directed RNA polymerase complex"/>
    <property type="evidence" value="ECO:0007669"/>
    <property type="project" value="UniProtKB-KW"/>
</dbReference>
<comment type="similarity">
    <text evidence="12 13">Belongs to the DnaG primase family.</text>
</comment>
<dbReference type="SUPFAM" id="SSF57783">
    <property type="entry name" value="Zinc beta-ribbon"/>
    <property type="match status" value="1"/>
</dbReference>
<keyword evidence="11 12" id="KW-0804">Transcription</keyword>
<evidence type="ECO:0000256" key="10">
    <source>
        <dbReference type="ARBA" id="ARBA00023125"/>
    </source>
</evidence>
<dbReference type="SUPFAM" id="SSF56731">
    <property type="entry name" value="DNA primase core"/>
    <property type="match status" value="1"/>
</dbReference>
<dbReference type="GO" id="GO:0003899">
    <property type="term" value="F:DNA-directed RNA polymerase activity"/>
    <property type="evidence" value="ECO:0007669"/>
    <property type="project" value="UniProtKB-UniRule"/>
</dbReference>
<dbReference type="InterPro" id="IPR006171">
    <property type="entry name" value="TOPRIM_dom"/>
</dbReference>
<evidence type="ECO:0000256" key="14">
    <source>
        <dbReference type="PIRSR" id="PIRSR002811-1"/>
    </source>
</evidence>
<evidence type="ECO:0000256" key="16">
    <source>
        <dbReference type="SAM" id="MobiDB-lite"/>
    </source>
</evidence>
<evidence type="ECO:0000259" key="17">
    <source>
        <dbReference type="PROSITE" id="PS50880"/>
    </source>
</evidence>
<dbReference type="InterPro" id="IPR019475">
    <property type="entry name" value="DNA_primase_DnaB-bd"/>
</dbReference>
<proteinExistence type="inferred from homology"/>
<dbReference type="SMART" id="SM00400">
    <property type="entry name" value="ZnF_CHCC"/>
    <property type="match status" value="1"/>
</dbReference>
<dbReference type="AlphaFoldDB" id="A0AAT9LE98"/>
<comment type="catalytic activity">
    <reaction evidence="12">
        <text>ssDNA + n NTP = ssDNA/pppN(pN)n-1 hybrid + (n-1) diphosphate.</text>
        <dbReference type="EC" id="2.7.7.101"/>
    </reaction>
</comment>
<keyword evidence="8 12" id="KW-0862">Zinc</keyword>
<organism evidence="18">
    <name type="scientific">Candidatus Fermentithermobacillus carboniphilus</name>
    <dbReference type="NCBI Taxonomy" id="3085328"/>
    <lineage>
        <taxon>Bacteria</taxon>
        <taxon>Bacillati</taxon>
        <taxon>Bacillota</taxon>
        <taxon>Candidatus Fermentithermobacillia</taxon>
        <taxon>Candidatus Fermentithermobacillales</taxon>
        <taxon>Candidatus Fermentithermobacillaceae</taxon>
        <taxon>Candidatus Fermentithermobacillus</taxon>
    </lineage>
</organism>
<dbReference type="GO" id="GO:0006269">
    <property type="term" value="P:DNA replication, synthesis of primer"/>
    <property type="evidence" value="ECO:0007669"/>
    <property type="project" value="UniProtKB-UniRule"/>
</dbReference>
<dbReference type="InterPro" id="IPR036977">
    <property type="entry name" value="DNA_primase_Znf_CHC2"/>
</dbReference>
<keyword evidence="6 12" id="KW-0479">Metal-binding</keyword>
<evidence type="ECO:0000256" key="12">
    <source>
        <dbReference type="HAMAP-Rule" id="MF_00974"/>
    </source>
</evidence>
<dbReference type="SMART" id="SM00493">
    <property type="entry name" value="TOPRIM"/>
    <property type="match status" value="1"/>
</dbReference>
<comment type="domain">
    <text evidence="12">Contains an N-terminal zinc-binding domain, a central core domain that contains the primase activity, and a C-terminal DnaB-binding domain.</text>
</comment>
<dbReference type="KEGG" id="fcz:IMF26_05380"/>
<evidence type="ECO:0000256" key="7">
    <source>
        <dbReference type="ARBA" id="ARBA00022771"/>
    </source>
</evidence>
<feature type="domain" description="Toprim" evidence="17">
    <location>
        <begin position="260"/>
        <end position="341"/>
    </location>
</feature>
<dbReference type="NCBIfam" id="TIGR01391">
    <property type="entry name" value="dnaG"/>
    <property type="match status" value="1"/>
</dbReference>
<dbReference type="Pfam" id="PF01807">
    <property type="entry name" value="Zn_ribbon_DnaG"/>
    <property type="match status" value="1"/>
</dbReference>
<dbReference type="PROSITE" id="PS50880">
    <property type="entry name" value="TOPRIM"/>
    <property type="match status" value="1"/>
</dbReference>
<keyword evidence="9" id="KW-0460">Magnesium</keyword>
<evidence type="ECO:0000256" key="9">
    <source>
        <dbReference type="ARBA" id="ARBA00022842"/>
    </source>
</evidence>
<dbReference type="PIRSF" id="PIRSF002811">
    <property type="entry name" value="DnaG"/>
    <property type="match status" value="1"/>
</dbReference>
<keyword evidence="10 12" id="KW-0238">DNA-binding</keyword>
<sequence length="626" mass="70817">MSRPYYGEEILDEIRRRADIVALVSEYVTLRKSGRSFVGLCPFHQEKTPSFYVDPDKQLFYCFGCGAGGNVFNFLMKIENLTFAEAVEVLAKKTGTKLPDAKMRAGDWQGRKEHEDVLKVLTLAQDVFREALSSREGRQALEYLEKRGLSQEIIEKFQLGYAPPQWDFLTGRAKKAGFDGEHLVRAGLVVKKQNGGYYDRFRHRVMFPIWDASGKLIGFAGRALGDETPKYLNSPDTVVFHKGRELYALNLAKPGIRRTGKVCVMEGYMDVIAAFQYGIDYAVAGMGTAFSREQARALLLLAGDVILSYDQDEAGKRAARRNIEVFRQAGGRTRVLTFSGAKDPDEFLRAFGPEKFMEVLDKALPDVRFIYEEARKTFGIRSAEEKVKVKEAILPVLASLESEFEVSAYIGEISRDLDVREESLARDIELYRRKARETAKYKKSENRDTTGYDNQSKSGERNAGGQSGVTSDPEGQGGNVNLVRIKTEEGIIRALVEKPDLLTLAQSFISENDFVDPTCRLVFSSLVESPLAWMKDEVISKWVAGLCARYGPVDRPERWLRDCIRKLREIRLSELREEISAAQRERDEKRLFETLSLYQKLLREVKSTGEGGENVAPGDFPRREQV</sequence>
<reference evidence="18" key="2">
    <citation type="journal article" date="2023" name="Biology">
        <title>Prokaryotic Life Associated with Coal-Fire Gas Vents Revealed by Metagenomics.</title>
        <authorList>
            <person name="Kadnikov V.V."/>
            <person name="Mardanov A.V."/>
            <person name="Beletsky A.V."/>
            <person name="Karnachuk O.V."/>
            <person name="Ravin N.V."/>
        </authorList>
    </citation>
    <scope>NUCLEOTIDE SEQUENCE</scope>
    <source>
        <strain evidence="18">Bu02</strain>
    </source>
</reference>
<dbReference type="Pfam" id="PF13155">
    <property type="entry name" value="Toprim_2"/>
    <property type="match status" value="1"/>
</dbReference>
<dbReference type="Gene3D" id="3.90.980.10">
    <property type="entry name" value="DNA primase, catalytic core, N-terminal domain"/>
    <property type="match status" value="1"/>
</dbReference>
<keyword evidence="7 12" id="KW-0863">Zinc-finger</keyword>
<protein>
    <recommendedName>
        <fullName evidence="12 13">DNA primase</fullName>
        <ecNumber evidence="12">2.7.7.101</ecNumber>
    </recommendedName>
</protein>
<accession>A0AAT9LE98</accession>
<keyword evidence="2 12" id="KW-0639">Primosome</keyword>
<feature type="compositionally biased region" description="Basic and acidic residues" evidence="16">
    <location>
        <begin position="439"/>
        <end position="450"/>
    </location>
</feature>
<comment type="function">
    <text evidence="12 13">RNA polymerase that catalyzes the synthesis of short RNA molecules used as primers for DNA polymerase during DNA replication.</text>
</comment>
<name>A0AAT9LE98_9FIRM</name>
<keyword evidence="5 12" id="KW-0235">DNA replication</keyword>
<keyword evidence="1 12" id="KW-0240">DNA-directed RNA polymerase</keyword>
<dbReference type="InterPro" id="IPR006295">
    <property type="entry name" value="DNA_primase_DnaG"/>
</dbReference>
<keyword evidence="4 12" id="KW-0548">Nucleotidyltransferase</keyword>
<dbReference type="InterPro" id="IPR037068">
    <property type="entry name" value="DNA_primase_core_N_sf"/>
</dbReference>
<evidence type="ECO:0000256" key="5">
    <source>
        <dbReference type="ARBA" id="ARBA00022705"/>
    </source>
</evidence>
<evidence type="ECO:0000256" key="13">
    <source>
        <dbReference type="PIRNR" id="PIRNR002811"/>
    </source>
</evidence>
<dbReference type="EC" id="2.7.7.101" evidence="12"/>
<keyword evidence="15" id="KW-0175">Coiled coil</keyword>
<evidence type="ECO:0000256" key="15">
    <source>
        <dbReference type="SAM" id="Coils"/>
    </source>
</evidence>
<dbReference type="Gene3D" id="3.90.580.10">
    <property type="entry name" value="Zinc finger, CHC2-type domain"/>
    <property type="match status" value="1"/>
</dbReference>
<evidence type="ECO:0000313" key="18">
    <source>
        <dbReference type="EMBL" id="QUL99470.1"/>
    </source>
</evidence>
<comment type="cofactor">
    <cofactor evidence="12 13 14">
        <name>Zn(2+)</name>
        <dbReference type="ChEBI" id="CHEBI:29105"/>
    </cofactor>
    <text evidence="12 13 14">Binds 1 zinc ion per monomer.</text>
</comment>
<dbReference type="CDD" id="cd03364">
    <property type="entry name" value="TOPRIM_DnaG_primases"/>
    <property type="match status" value="1"/>
</dbReference>
<comment type="subunit">
    <text evidence="12">Monomer. Interacts with DnaB.</text>
</comment>
<dbReference type="HAMAP" id="MF_00974">
    <property type="entry name" value="DNA_primase_DnaG"/>
    <property type="match status" value="1"/>
</dbReference>
<dbReference type="GO" id="GO:0003677">
    <property type="term" value="F:DNA binding"/>
    <property type="evidence" value="ECO:0007669"/>
    <property type="project" value="UniProtKB-KW"/>
</dbReference>
<feature type="zinc finger region" description="CHC2-type" evidence="12 14">
    <location>
        <begin position="41"/>
        <end position="65"/>
    </location>
</feature>
<keyword evidence="3 12" id="KW-0808">Transferase</keyword>
<evidence type="ECO:0000256" key="8">
    <source>
        <dbReference type="ARBA" id="ARBA00022833"/>
    </source>
</evidence>
<dbReference type="InterPro" id="IPR050219">
    <property type="entry name" value="DnaG_primase"/>
</dbReference>
<evidence type="ECO:0000256" key="2">
    <source>
        <dbReference type="ARBA" id="ARBA00022515"/>
    </source>
</evidence>
<dbReference type="InterPro" id="IPR013264">
    <property type="entry name" value="DNAG_N"/>
</dbReference>
<dbReference type="EMBL" id="CP062796">
    <property type="protein sequence ID" value="QUL99470.1"/>
    <property type="molecule type" value="Genomic_DNA"/>
</dbReference>
<feature type="coiled-coil region" evidence="15">
    <location>
        <begin position="565"/>
        <end position="592"/>
    </location>
</feature>